<dbReference type="STRING" id="65489.A0A0D3FLF5"/>
<dbReference type="HOGENOM" id="CLU_1201418_0_0_1"/>
<evidence type="ECO:0000313" key="2">
    <source>
        <dbReference type="Proteomes" id="UP000026960"/>
    </source>
</evidence>
<reference evidence="1" key="1">
    <citation type="journal article" date="2009" name="Rice">
        <title>De Novo Next Generation Sequencing of Plant Genomes.</title>
        <authorList>
            <person name="Rounsley S."/>
            <person name="Marri P.R."/>
            <person name="Yu Y."/>
            <person name="He R."/>
            <person name="Sisneros N."/>
            <person name="Goicoechea J.L."/>
            <person name="Lee S.J."/>
            <person name="Angelova A."/>
            <person name="Kudrna D."/>
            <person name="Luo M."/>
            <person name="Affourtit J."/>
            <person name="Desany B."/>
            <person name="Knight J."/>
            <person name="Niazi F."/>
            <person name="Egholm M."/>
            <person name="Wing R.A."/>
        </authorList>
    </citation>
    <scope>NUCLEOTIDE SEQUENCE [LARGE SCALE GENOMIC DNA]</scope>
    <source>
        <strain evidence="1">cv. IRGC 105608</strain>
    </source>
</reference>
<dbReference type="SUPFAM" id="SSF52047">
    <property type="entry name" value="RNI-like"/>
    <property type="match status" value="1"/>
</dbReference>
<evidence type="ECO:0000313" key="1">
    <source>
        <dbReference type="EnsemblPlants" id="OBART03G26550.1"/>
    </source>
</evidence>
<reference evidence="1" key="2">
    <citation type="submission" date="2015-03" db="UniProtKB">
        <authorList>
            <consortium name="EnsemblPlants"/>
        </authorList>
    </citation>
    <scope>IDENTIFICATION</scope>
</reference>
<organism evidence="1">
    <name type="scientific">Oryza barthii</name>
    <dbReference type="NCBI Taxonomy" id="65489"/>
    <lineage>
        <taxon>Eukaryota</taxon>
        <taxon>Viridiplantae</taxon>
        <taxon>Streptophyta</taxon>
        <taxon>Embryophyta</taxon>
        <taxon>Tracheophyta</taxon>
        <taxon>Spermatophyta</taxon>
        <taxon>Magnoliopsida</taxon>
        <taxon>Liliopsida</taxon>
        <taxon>Poales</taxon>
        <taxon>Poaceae</taxon>
        <taxon>BOP clade</taxon>
        <taxon>Oryzoideae</taxon>
        <taxon>Oryzeae</taxon>
        <taxon>Oryzinae</taxon>
        <taxon>Oryza</taxon>
    </lineage>
</organism>
<proteinExistence type="predicted"/>
<dbReference type="AlphaFoldDB" id="A0A0D3FLF5"/>
<dbReference type="PaxDb" id="65489-OBART03G26550.1"/>
<protein>
    <submittedName>
        <fullName evidence="1">Uncharacterized protein</fullName>
    </submittedName>
</protein>
<dbReference type="Gramene" id="OBART03G26550.1">
    <property type="protein sequence ID" value="OBART03G26550.1"/>
    <property type="gene ID" value="OBART03G26550"/>
</dbReference>
<dbReference type="InterPro" id="IPR032675">
    <property type="entry name" value="LRR_dom_sf"/>
</dbReference>
<dbReference type="Gene3D" id="3.80.10.10">
    <property type="entry name" value="Ribonuclease Inhibitor"/>
    <property type="match status" value="1"/>
</dbReference>
<dbReference type="eggNOG" id="KOG1947">
    <property type="taxonomic scope" value="Eukaryota"/>
</dbReference>
<dbReference type="Proteomes" id="UP000026960">
    <property type="component" value="Chromosome 3"/>
</dbReference>
<accession>A0A0D3FLF5</accession>
<keyword evidence="2" id="KW-1185">Reference proteome</keyword>
<name>A0A0D3FLF5_9ORYZ</name>
<dbReference type="EnsemblPlants" id="OBART03G26550.1">
    <property type="protein sequence ID" value="OBART03G26550.1"/>
    <property type="gene ID" value="OBART03G26550"/>
</dbReference>
<sequence>MPCRVGPKMLAQARDEQTDRARTAHRLACRAMPGPATIRPCPGQPSMAQPIWLAIIGWEWDHEERDRSGSYSLLTFLACWFLELAPLAASAALASPDVVPFIDPRWLMAAVLLDHGTMIVARFPTVSKLALKCDYRAEGVANPTFVLLVDRLNPTLQRLKLRSLRLVTDYGVVVLAVAATSLRKLSIASCTFGAKGIEVVLRSYLQLKELFVNAASHLQDNGADWSSADSK</sequence>